<reference evidence="1 2" key="1">
    <citation type="submission" date="2018-12" db="EMBL/GenBank/DDBJ databases">
        <authorList>
            <consortium name="Pathogen Informatics"/>
        </authorList>
    </citation>
    <scope>NUCLEOTIDE SEQUENCE [LARGE SCALE GENOMIC DNA]</scope>
    <source>
        <strain evidence="1 2">NCTC11466</strain>
    </source>
</reference>
<dbReference type="AlphaFoldDB" id="A0A447UXF9"/>
<protein>
    <submittedName>
        <fullName evidence="1">Uncharacterized protein</fullName>
    </submittedName>
</protein>
<evidence type="ECO:0000313" key="1">
    <source>
        <dbReference type="EMBL" id="VEB95341.1"/>
    </source>
</evidence>
<dbReference type="EMBL" id="LR134201">
    <property type="protein sequence ID" value="VEB95341.1"/>
    <property type="molecule type" value="Genomic_DNA"/>
</dbReference>
<keyword evidence="2" id="KW-1185">Reference proteome</keyword>
<dbReference type="KEGG" id="clap:NCTC11466_00450"/>
<organism evidence="1 2">
    <name type="scientific">Cedecea lapagei</name>
    <dbReference type="NCBI Taxonomy" id="158823"/>
    <lineage>
        <taxon>Bacteria</taxon>
        <taxon>Pseudomonadati</taxon>
        <taxon>Pseudomonadota</taxon>
        <taxon>Gammaproteobacteria</taxon>
        <taxon>Enterobacterales</taxon>
        <taxon>Enterobacteriaceae</taxon>
        <taxon>Cedecea</taxon>
    </lineage>
</organism>
<gene>
    <name evidence="1" type="ORF">NCTC11466_00450</name>
</gene>
<sequence>MTQHERFYQACAMAMYSPYAHNDNNNVLLRPKR</sequence>
<dbReference type="Proteomes" id="UP000274122">
    <property type="component" value="Chromosome"/>
</dbReference>
<accession>A0A447UXF9</accession>
<proteinExistence type="predicted"/>
<name>A0A447UXF9_9ENTR</name>
<evidence type="ECO:0000313" key="2">
    <source>
        <dbReference type="Proteomes" id="UP000274122"/>
    </source>
</evidence>